<accession>A0A1V6M0M8</accession>
<sequence>MYILCSFRVIIGRGCINLQDIIIITFDIIKDIVYMHIGPGRVKRKMIFLKFQEKRYFGASYEGEVFAITGSRFSQRVQSIVVASFSMQEDLGKRGDPLSYRIIYISEPTHN</sequence>
<name>A0A1V6M0M8_9BACT</name>
<organism evidence="1 2">
    <name type="scientific">Candidatus Brocadia sapporoensis</name>
    <dbReference type="NCBI Taxonomy" id="392547"/>
    <lineage>
        <taxon>Bacteria</taxon>
        <taxon>Pseudomonadati</taxon>
        <taxon>Planctomycetota</taxon>
        <taxon>Candidatus Brocadiia</taxon>
        <taxon>Candidatus Brocadiales</taxon>
        <taxon>Candidatus Brocadiaceae</taxon>
        <taxon>Candidatus Brocadia</taxon>
    </lineage>
</organism>
<keyword evidence="2" id="KW-1185">Reference proteome</keyword>
<comment type="caution">
    <text evidence="1">The sequence shown here is derived from an EMBL/GenBank/DDBJ whole genome shotgun (WGS) entry which is preliminary data.</text>
</comment>
<dbReference type="Proteomes" id="UP000242219">
    <property type="component" value="Unassembled WGS sequence"/>
</dbReference>
<gene>
    <name evidence="1" type="ORF">BIY37_05835</name>
</gene>
<protein>
    <submittedName>
        <fullName evidence="1">Uncharacterized protein</fullName>
    </submittedName>
</protein>
<evidence type="ECO:0000313" key="2">
    <source>
        <dbReference type="Proteomes" id="UP000242219"/>
    </source>
</evidence>
<evidence type="ECO:0000313" key="1">
    <source>
        <dbReference type="EMBL" id="OQD45949.1"/>
    </source>
</evidence>
<reference evidence="1 2" key="1">
    <citation type="journal article" date="2016" name="Genome Announc.">
        <title>Draft Genome Sequence of the Anaerobic Ammonium-Oxidizing Bacterium 'Candidatus Brocadia sp. 40'.</title>
        <authorList>
            <person name="Ali M."/>
            <person name="Haroon M.F."/>
            <person name="Narita Y."/>
            <person name="Zhang L."/>
            <person name="Rangel Shaw D."/>
            <person name="Okabe S."/>
            <person name="Saikaly P.E."/>
        </authorList>
    </citation>
    <scope>NUCLEOTIDE SEQUENCE [LARGE SCALE GENOMIC DNA]</scope>
    <source>
        <strain evidence="1 2">40</strain>
    </source>
</reference>
<proteinExistence type="predicted"/>
<dbReference type="AlphaFoldDB" id="A0A1V6M0M8"/>
<dbReference type="EMBL" id="MJUW02000068">
    <property type="protein sequence ID" value="OQD45949.1"/>
    <property type="molecule type" value="Genomic_DNA"/>
</dbReference>